<evidence type="ECO:0000256" key="3">
    <source>
        <dbReference type="ARBA" id="ARBA00023163"/>
    </source>
</evidence>
<evidence type="ECO:0000259" key="5">
    <source>
        <dbReference type="PROSITE" id="PS50977"/>
    </source>
</evidence>
<dbReference type="Gene3D" id="1.10.357.10">
    <property type="entry name" value="Tetracycline Repressor, domain 2"/>
    <property type="match status" value="1"/>
</dbReference>
<dbReference type="InterPro" id="IPR054156">
    <property type="entry name" value="YxaF_TetR_C"/>
</dbReference>
<dbReference type="EMBL" id="JAVREV010000001">
    <property type="protein sequence ID" value="MDT0441419.1"/>
    <property type="molecule type" value="Genomic_DNA"/>
</dbReference>
<keyword evidence="1" id="KW-0805">Transcription regulation</keyword>
<comment type="caution">
    <text evidence="6">The sequence shown here is derived from an EMBL/GenBank/DDBJ whole genome shotgun (WGS) entry which is preliminary data.</text>
</comment>
<organism evidence="6 7">
    <name type="scientific">Streptomyces johnsoniae</name>
    <dbReference type="NCBI Taxonomy" id="3075532"/>
    <lineage>
        <taxon>Bacteria</taxon>
        <taxon>Bacillati</taxon>
        <taxon>Actinomycetota</taxon>
        <taxon>Actinomycetes</taxon>
        <taxon>Kitasatosporales</taxon>
        <taxon>Streptomycetaceae</taxon>
        <taxon>Streptomyces</taxon>
    </lineage>
</organism>
<dbReference type="RefSeq" id="WP_311615172.1">
    <property type="nucleotide sequence ID" value="NZ_JAVREV010000001.1"/>
</dbReference>
<keyword evidence="2 4" id="KW-0238">DNA-binding</keyword>
<keyword evidence="3" id="KW-0804">Transcription</keyword>
<sequence>MERTPLRAPKRPAAAAAPVVATRERILRAASRLMQQQGYDGTGIKQISQEADATLGSVYHFFPGGKQQLAIGVIRRGSQEFIDELSTVFAAEEDPARGLVVFTRILAEGLRASDWLDGCPVTTTALGTYGRFPELQAAAAEAFARWRALVHDKLCATGFAEDDARALAHTVISTVQGAELTAQVSRADDPLNAAGAHLARLIASYR</sequence>
<dbReference type="InterPro" id="IPR001647">
    <property type="entry name" value="HTH_TetR"/>
</dbReference>
<dbReference type="PANTHER" id="PTHR47506">
    <property type="entry name" value="TRANSCRIPTIONAL REGULATORY PROTEIN"/>
    <property type="match status" value="1"/>
</dbReference>
<dbReference type="Pfam" id="PF21993">
    <property type="entry name" value="TetR_C_13_2"/>
    <property type="match status" value="1"/>
</dbReference>
<dbReference type="Proteomes" id="UP001183615">
    <property type="component" value="Unassembled WGS sequence"/>
</dbReference>
<evidence type="ECO:0000256" key="2">
    <source>
        <dbReference type="ARBA" id="ARBA00023125"/>
    </source>
</evidence>
<reference evidence="7" key="1">
    <citation type="submission" date="2023-07" db="EMBL/GenBank/DDBJ databases">
        <title>30 novel species of actinomycetes from the DSMZ collection.</title>
        <authorList>
            <person name="Nouioui I."/>
        </authorList>
    </citation>
    <scope>NUCLEOTIDE SEQUENCE [LARGE SCALE GENOMIC DNA]</scope>
    <source>
        <strain evidence="7">DSM 41886</strain>
    </source>
</reference>
<dbReference type="SUPFAM" id="SSF48498">
    <property type="entry name" value="Tetracyclin repressor-like, C-terminal domain"/>
    <property type="match status" value="1"/>
</dbReference>
<evidence type="ECO:0000313" key="7">
    <source>
        <dbReference type="Proteomes" id="UP001183615"/>
    </source>
</evidence>
<dbReference type="InterPro" id="IPR009057">
    <property type="entry name" value="Homeodomain-like_sf"/>
</dbReference>
<keyword evidence="7" id="KW-1185">Reference proteome</keyword>
<evidence type="ECO:0000256" key="1">
    <source>
        <dbReference type="ARBA" id="ARBA00023015"/>
    </source>
</evidence>
<name>A0ABU2S0Y2_9ACTN</name>
<accession>A0ABU2S0Y2</accession>
<feature type="DNA-binding region" description="H-T-H motif" evidence="4">
    <location>
        <begin position="43"/>
        <end position="62"/>
    </location>
</feature>
<evidence type="ECO:0000313" key="6">
    <source>
        <dbReference type="EMBL" id="MDT0441419.1"/>
    </source>
</evidence>
<gene>
    <name evidence="6" type="ORF">RM779_02225</name>
</gene>
<dbReference type="SUPFAM" id="SSF46689">
    <property type="entry name" value="Homeodomain-like"/>
    <property type="match status" value="1"/>
</dbReference>
<protein>
    <submittedName>
        <fullName evidence="6">TetR/AcrR family transcriptional regulator</fullName>
    </submittedName>
</protein>
<dbReference type="Pfam" id="PF00440">
    <property type="entry name" value="TetR_N"/>
    <property type="match status" value="1"/>
</dbReference>
<evidence type="ECO:0000256" key="4">
    <source>
        <dbReference type="PROSITE-ProRule" id="PRU00335"/>
    </source>
</evidence>
<dbReference type="InterPro" id="IPR036271">
    <property type="entry name" value="Tet_transcr_reg_TetR-rel_C_sf"/>
</dbReference>
<proteinExistence type="predicted"/>
<dbReference type="PANTHER" id="PTHR47506:SF3">
    <property type="entry name" value="HTH-TYPE TRANSCRIPTIONAL REGULATOR LMRA"/>
    <property type="match status" value="1"/>
</dbReference>
<feature type="domain" description="HTH tetR-type" evidence="5">
    <location>
        <begin position="20"/>
        <end position="80"/>
    </location>
</feature>
<dbReference type="PROSITE" id="PS50977">
    <property type="entry name" value="HTH_TETR_2"/>
    <property type="match status" value="1"/>
</dbReference>